<feature type="compositionally biased region" description="Acidic residues" evidence="2">
    <location>
        <begin position="1451"/>
        <end position="1462"/>
    </location>
</feature>
<feature type="domain" description="Duffy-binding-like" evidence="7">
    <location>
        <begin position="126"/>
        <end position="280"/>
    </location>
</feature>
<feature type="compositionally biased region" description="Acidic residues" evidence="2">
    <location>
        <begin position="588"/>
        <end position="609"/>
    </location>
</feature>
<dbReference type="Gene3D" id="1.20.58.830">
    <property type="match status" value="2"/>
</dbReference>
<keyword evidence="3" id="KW-0812">Transmembrane</keyword>
<evidence type="ECO:0000259" key="7">
    <source>
        <dbReference type="Pfam" id="PF22672"/>
    </source>
</evidence>
<feature type="compositionally biased region" description="Polar residues" evidence="2">
    <location>
        <begin position="773"/>
        <end position="783"/>
    </location>
</feature>
<protein>
    <submittedName>
        <fullName evidence="8">Erythrocyte membrane protein 1</fullName>
    </submittedName>
</protein>
<proteinExistence type="predicted"/>
<dbReference type="GO" id="GO:0016020">
    <property type="term" value="C:membrane"/>
    <property type="evidence" value="ECO:0007669"/>
    <property type="project" value="InterPro"/>
</dbReference>
<evidence type="ECO:0000313" key="8">
    <source>
        <dbReference type="EMBL" id="ANJ21000.1"/>
    </source>
</evidence>
<evidence type="ECO:0000259" key="4">
    <source>
        <dbReference type="Pfam" id="PF03011"/>
    </source>
</evidence>
<feature type="non-terminal residue" evidence="8">
    <location>
        <position position="1588"/>
    </location>
</feature>
<dbReference type="FunFam" id="1.20.58.830:FF:000003">
    <property type="entry name" value="Erythrocyte membrane protein 1, PfEMP1"/>
    <property type="match status" value="1"/>
</dbReference>
<keyword evidence="3" id="KW-0472">Membrane</keyword>
<feature type="non-terminal residue" evidence="8">
    <location>
        <position position="1"/>
    </location>
</feature>
<dbReference type="GO" id="GO:0046789">
    <property type="term" value="F:host cell surface receptor binding"/>
    <property type="evidence" value="ECO:0007669"/>
    <property type="project" value="InterPro"/>
</dbReference>
<feature type="coiled-coil region" evidence="1">
    <location>
        <begin position="1108"/>
        <end position="1135"/>
    </location>
</feature>
<feature type="domain" description="Duffy-binding-like" evidence="4">
    <location>
        <begin position="403"/>
        <end position="546"/>
    </location>
</feature>
<dbReference type="EMBL" id="KX154880">
    <property type="protein sequence ID" value="ANJ21000.1"/>
    <property type="molecule type" value="Genomic_DNA"/>
</dbReference>
<organism evidence="8">
    <name type="scientific">Plasmodium falciparum</name>
    <name type="common">malaria parasite P. falciparum</name>
    <dbReference type="NCBI Taxonomy" id="5833"/>
    <lineage>
        <taxon>Eukaryota</taxon>
        <taxon>Sar</taxon>
        <taxon>Alveolata</taxon>
        <taxon>Apicomplexa</taxon>
        <taxon>Aconoidasida</taxon>
        <taxon>Haemosporida</taxon>
        <taxon>Plasmodiidae</taxon>
        <taxon>Plasmodium</taxon>
        <taxon>Plasmodium (Laverania)</taxon>
    </lineage>
</organism>
<dbReference type="VEuPathDB" id="PlasmoDB:PfGB4_000008400"/>
<evidence type="ECO:0000259" key="5">
    <source>
        <dbReference type="Pfam" id="PF05424"/>
    </source>
</evidence>
<feature type="region of interest" description="Disordered" evidence="2">
    <location>
        <begin position="1435"/>
        <end position="1561"/>
    </location>
</feature>
<dbReference type="InterPro" id="IPR042202">
    <property type="entry name" value="Duffy-ag-bd_sf"/>
</dbReference>
<dbReference type="InterPro" id="IPR008602">
    <property type="entry name" value="Duffy-antigen-binding"/>
</dbReference>
<name>A0A191VZ58_PLAFA</name>
<keyword evidence="1" id="KW-0175">Coiled coil</keyword>
<feature type="compositionally biased region" description="Polar residues" evidence="2">
    <location>
        <begin position="615"/>
        <end position="626"/>
    </location>
</feature>
<reference evidence="8" key="1">
    <citation type="journal article" date="2016" name="EMBO Mol. Med.">
        <title>Plasmodium falciparum var genes expressed in children with severe malaria encode CIDRalpha1 domains.</title>
        <authorList>
            <person name="Jespersen J.S."/>
            <person name="Wang C.W."/>
            <person name="Mkumbaye S.I."/>
            <person name="Minja D.T."/>
            <person name="Petersen B."/>
            <person name="Turner L."/>
            <person name="Petersen J.E."/>
            <person name="Lusingu J.P."/>
            <person name="Theander T.G."/>
            <person name="Lavstsen T."/>
        </authorList>
    </citation>
    <scope>NUCLEOTIDE SEQUENCE</scope>
    <source>
        <strain evidence="8">1922-2</strain>
    </source>
</reference>
<dbReference type="Pfam" id="PF18562">
    <property type="entry name" value="CIDR1_gamma"/>
    <property type="match status" value="1"/>
</dbReference>
<accession>A0A191VZ58</accession>
<dbReference type="VEuPathDB" id="PlasmoDB:PfIT_050038500"/>
<dbReference type="InterPro" id="IPR054595">
    <property type="entry name" value="DBL_C"/>
</dbReference>
<feature type="region of interest" description="Disordered" evidence="2">
    <location>
        <begin position="656"/>
        <end position="785"/>
    </location>
</feature>
<feature type="region of interest" description="Disordered" evidence="2">
    <location>
        <begin position="538"/>
        <end position="643"/>
    </location>
</feature>
<feature type="domain" description="Duffy-binding-like" evidence="4">
    <location>
        <begin position="1294"/>
        <end position="1438"/>
    </location>
</feature>
<feature type="compositionally biased region" description="Low complexity" evidence="2">
    <location>
        <begin position="674"/>
        <end position="683"/>
    </location>
</feature>
<feature type="region of interest" description="Disordered" evidence="2">
    <location>
        <begin position="505"/>
        <end position="525"/>
    </location>
</feature>
<dbReference type="InterPro" id="IPR041480">
    <property type="entry name" value="CIDR1_gamma"/>
</dbReference>
<dbReference type="VEuPathDB" id="PlasmoDB:PfTG01_000023000"/>
<dbReference type="SUPFAM" id="SSF140924">
    <property type="entry name" value="Duffy binding domain-like"/>
    <property type="match status" value="4"/>
</dbReference>
<dbReference type="Pfam" id="PF22672">
    <property type="entry name" value="DBL_C"/>
    <property type="match status" value="2"/>
</dbReference>
<feature type="transmembrane region" description="Helical" evidence="3">
    <location>
        <begin position="1565"/>
        <end position="1587"/>
    </location>
</feature>
<feature type="compositionally biased region" description="Basic and acidic residues" evidence="2">
    <location>
        <begin position="1536"/>
        <end position="1545"/>
    </location>
</feature>
<feature type="compositionally biased region" description="Low complexity" evidence="2">
    <location>
        <begin position="757"/>
        <end position="772"/>
    </location>
</feature>
<feature type="domain" description="Cysteine-rich interdomain region 1 gamma" evidence="6">
    <location>
        <begin position="1225"/>
        <end position="1277"/>
    </location>
</feature>
<dbReference type="VEuPathDB" id="PlasmoDB:PfTG01_090042500"/>
<feature type="region of interest" description="Disordered" evidence="2">
    <location>
        <begin position="813"/>
        <end position="850"/>
    </location>
</feature>
<feature type="domain" description="Duffy-binding-like" evidence="7">
    <location>
        <begin position="1033"/>
        <end position="1181"/>
    </location>
</feature>
<feature type="compositionally biased region" description="Basic and acidic residues" evidence="2">
    <location>
        <begin position="538"/>
        <end position="552"/>
    </location>
</feature>
<dbReference type="Pfam" id="PF03011">
    <property type="entry name" value="PFEMP"/>
    <property type="match status" value="2"/>
</dbReference>
<evidence type="ECO:0000256" key="3">
    <source>
        <dbReference type="SAM" id="Phobius"/>
    </source>
</evidence>
<dbReference type="Gene3D" id="1.20.1310.20">
    <property type="entry name" value="Duffy-antigen binding domain"/>
    <property type="match status" value="2"/>
</dbReference>
<feature type="region of interest" description="Disordered" evidence="2">
    <location>
        <begin position="994"/>
        <end position="1016"/>
    </location>
</feature>
<dbReference type="FunFam" id="1.20.58.1930:FF:000001">
    <property type="entry name" value="Erythrocyte membrane protein 1, PfEMP1"/>
    <property type="match status" value="1"/>
</dbReference>
<evidence type="ECO:0000256" key="2">
    <source>
        <dbReference type="SAM" id="MobiDB-lite"/>
    </source>
</evidence>
<feature type="domain" description="Duffy-antigen binding" evidence="5">
    <location>
        <begin position="1"/>
        <end position="122"/>
    </location>
</feature>
<evidence type="ECO:0000256" key="1">
    <source>
        <dbReference type="SAM" id="Coils"/>
    </source>
</evidence>
<feature type="compositionally biased region" description="Basic and acidic residues" evidence="2">
    <location>
        <begin position="627"/>
        <end position="640"/>
    </location>
</feature>
<feature type="compositionally biased region" description="Polar residues" evidence="2">
    <location>
        <begin position="998"/>
        <end position="1015"/>
    </location>
</feature>
<feature type="compositionally biased region" description="Polar residues" evidence="2">
    <location>
        <begin position="1436"/>
        <end position="1450"/>
    </location>
</feature>
<dbReference type="InterPro" id="IPR004258">
    <property type="entry name" value="DBL"/>
</dbReference>
<feature type="domain" description="Duffy-antigen binding" evidence="5">
    <location>
        <begin position="729"/>
        <end position="949"/>
    </location>
</feature>
<gene>
    <name evidence="8" type="primary">var</name>
</gene>
<feature type="compositionally biased region" description="Low complexity" evidence="2">
    <location>
        <begin position="705"/>
        <end position="729"/>
    </location>
</feature>
<sequence length="1588" mass="180127">DIVRGRDLFRGNNEEKKQRKQLEDNLRKIFENIYKELKNEKKGELQTRYEGDEAKNVFKLREDWWTANRHTVWKALTCEAYGTYFRPTCNGGKSSTPNKCRCDDKPNTDPPTYLDYVPQFLRWFEEWAEDFCRIKELKLENVKTRCRGFYNDVPRYCSGNGYDCEETINKKGHLVMGKDCTKCSVWCRLYETWIDNQKKEFLKQRKKCRNEIPSSKRKKRIIRSGEYEGYEKKFYEQLKKHGYDDVTKFLGLLNKEATCKAIGDKKENIDFKTVDNGFDKNSNNEGTFYHSQYCQPCPECGVKLVGDIWENKPHDENCKRREPERGDNNKTTKIPFLFNDEKGKDIVNKLSKFCYPGSSDNNKDKGIEVWKCSHYYEDDNECVMQKNGASGESHPKRMQFVYFFEFWVTHLFNDVVEWRNEISKCITESSLKKCNNRCNRHCKCFPKWVKQKQDEWKQIKEHYKHETGFGNANPHDILEYYLENNFFEDIKKAYGNEKEIDRIQKLTRRDPSKKQENTENDKYAIDVLLKDEEKDAKKCTGTHNDDQCKPKPDGGSARSLNPLSPADASPPDPSPPEDGSQSPAQEELSTDEEEEEDDEEEEEEKEAEAEEKTVENQGETPQQGTKQGEEKGPSQEDPKVCETVATALTGSLKDACEQKYGPNAPSNWKCVTPSGSGSTATSSVNGDRSHRARRAAPGGETSGPSSSIGATTGVTTTTSGDTTGSSGATCIPPRRRKLYVTPLTRLAGGDGTTQVVSGEAEGASSGKGAQGSDTADSAASPSHSRAGDLRDAFIQSAAIETFFLWDRYKKQKEKPQGVGSLPQALQPVPGSESDDSDPDPQTQLQQTGEIPNDFLRQMFYTLGDYRDILFGNTDIVIKGSSGDKEMADRESKIKTAIQEFFQNSEKKPTTVKPGTPSGTDPVSWWELHGPHIWNGMICALTYKENGEKKIVKDGAVYKKFFGENSESKDAKPVTPVTPGTFESKYKYTDVKLEDESGAKSNEASTASPTSPQGNGTRLAEFVTRPAYFRYLEEWGQNFCKERKKRLELIYKECKVEANSGPRRLGGGKKENPKCSCYGEDCKTIFSQKYNILPSFLCRGCGKSCRSYRKWIERKKEEFDKQKDRYQKENNAAERNNHGNAFCVTGGKCDTAAAFLKTLGSCKNDSEEGKNIFEDTEKTFGPSPNCKPCSEFKVNCENGKCKSSLNGKCQGKITVDTFDTMGEEPQEVVMRVIDNDTKKFEGDGLEEACREAHIFKSFRKEQWKCSNVCGYVVCKPEKDSGKKDNTKEYIQIRELIKRWVEYFFDDYNKIKRKISHCINNENGSICTSDCGKKCECVKEWVAQKTTEWEKIKERFNEQYKNKEQDDYPVKTILEELIPQIDVTIDKKNYTSLDDLEASYGCNCIENSKQENGQKRDVIDCLLDRLKQKIDKCKQKHAQNGGQSCTQTTPQTPDDEEENIEENTVEAPKFCPSSVEETKKVVEEETCEEEASPGVPKSDSENEGEGDKKKDENNALPEEPAGPATDSGKENVVPKTPEAPKKDEKVPKPKKVKPKPPQPDLSPLKTALVTSTLAWSVGIGFAAFTYFYLK</sequence>
<evidence type="ECO:0000259" key="6">
    <source>
        <dbReference type="Pfam" id="PF18562"/>
    </source>
</evidence>
<dbReference type="Pfam" id="PF05424">
    <property type="entry name" value="Duffy_binding"/>
    <property type="match status" value="2"/>
</dbReference>
<dbReference type="Gene3D" id="1.20.58.1930">
    <property type="match status" value="2"/>
</dbReference>
<keyword evidence="3" id="KW-1133">Transmembrane helix</keyword>